<reference evidence="3" key="1">
    <citation type="submission" date="2016-05" db="EMBL/GenBank/DDBJ databases">
        <authorList>
            <person name="Holder M.E."/>
            <person name="Ajami N.J."/>
            <person name="Petrosino J.F."/>
        </authorList>
    </citation>
    <scope>NUCLEOTIDE SEQUENCE [LARGE SCALE GENOMIC DNA]</scope>
    <source>
        <strain evidence="3">ATCC 700696</strain>
    </source>
</reference>
<name>A0A223ASM8_9FIRM</name>
<accession>A0A223ASM8</accession>
<evidence type="ECO:0000313" key="3">
    <source>
        <dbReference type="Proteomes" id="UP000214689"/>
    </source>
</evidence>
<dbReference type="InterPro" id="IPR005531">
    <property type="entry name" value="Asp23"/>
</dbReference>
<evidence type="ECO:0000313" key="2">
    <source>
        <dbReference type="EMBL" id="ASS37976.1"/>
    </source>
</evidence>
<comment type="similarity">
    <text evidence="1">Belongs to the asp23 family.</text>
</comment>
<keyword evidence="3" id="KW-1185">Reference proteome</keyword>
<organism evidence="2 3">
    <name type="scientific">Mogibacterium pumilum</name>
    <dbReference type="NCBI Taxonomy" id="86332"/>
    <lineage>
        <taxon>Bacteria</taxon>
        <taxon>Bacillati</taxon>
        <taxon>Bacillota</taxon>
        <taxon>Clostridia</taxon>
        <taxon>Peptostreptococcales</taxon>
        <taxon>Anaerovoracaceae</taxon>
        <taxon>Mogibacterium</taxon>
    </lineage>
</organism>
<dbReference type="Pfam" id="PF03780">
    <property type="entry name" value="Asp23"/>
    <property type="match status" value="1"/>
</dbReference>
<evidence type="ECO:0000256" key="1">
    <source>
        <dbReference type="ARBA" id="ARBA00005721"/>
    </source>
</evidence>
<dbReference type="EMBL" id="CP016199">
    <property type="protein sequence ID" value="ASS37976.1"/>
    <property type="molecule type" value="Genomic_DNA"/>
</dbReference>
<sequence>MKLVSSSEYGAVRISKQVLDKLVLDELLKYEDVVFPCSQNGKPLKRSFFFGINELLSSIEVQETTNGIYIVFYIIIKFGESINEISNTIFNSIERDFEMFSLTKPVEIKACIKGVQAEHLMKRDVEVVRTNE</sequence>
<protein>
    <submittedName>
        <fullName evidence="2">Uncharacterized protein</fullName>
    </submittedName>
</protein>
<dbReference type="Proteomes" id="UP000214689">
    <property type="component" value="Chromosome"/>
</dbReference>
<dbReference type="AlphaFoldDB" id="A0A223ASM8"/>
<gene>
    <name evidence="2" type="ORF">AXF17_05745</name>
</gene>
<dbReference type="OrthoDB" id="2082874at2"/>
<proteinExistence type="inferred from homology"/>
<dbReference type="RefSeq" id="WP_094234212.1">
    <property type="nucleotide sequence ID" value="NZ_CP016199.1"/>
</dbReference>